<dbReference type="Proteomes" id="UP001642484">
    <property type="component" value="Unassembled WGS sequence"/>
</dbReference>
<proteinExistence type="predicted"/>
<keyword evidence="2" id="KW-1185">Reference proteome</keyword>
<evidence type="ECO:0000313" key="2">
    <source>
        <dbReference type="Proteomes" id="UP001642484"/>
    </source>
</evidence>
<accession>A0ABP0NYC4</accession>
<gene>
    <name evidence="1" type="ORF">CCMP2556_LOCUS33804</name>
</gene>
<sequence>MMLAGASIAVNAAVTTRKAVSFLKEVAHIEDEGYFLWKLVDSVSGPLEVAVQLATRYEACQILEPSIALMRFTLRQVELVLERDDDEQGRPEDKAGWSTWLLSKTDGLTRKQRILELQPKLAHALQALHAGLTTVMLRAPGLRASSPFRYLDAAADDAYKLIQEFEFGRLLDGRAVAAGKIHVGPGDDSNPQVWQELGPCELRLLFYNGFSLHLRPLVSDQVDWDPIKLPIHSGAFQLRRTLKTKVPGMDCSPQDEQVLSYWIFAQTQKSYLLEFESMGRLAAETFELLLMMVEKCNGGEQLLAESVDLDAFQLYMERAGFKYSGDEFL</sequence>
<organism evidence="1 2">
    <name type="scientific">Durusdinium trenchii</name>
    <dbReference type="NCBI Taxonomy" id="1381693"/>
    <lineage>
        <taxon>Eukaryota</taxon>
        <taxon>Sar</taxon>
        <taxon>Alveolata</taxon>
        <taxon>Dinophyceae</taxon>
        <taxon>Suessiales</taxon>
        <taxon>Symbiodiniaceae</taxon>
        <taxon>Durusdinium</taxon>
    </lineage>
</organism>
<reference evidence="1 2" key="1">
    <citation type="submission" date="2024-02" db="EMBL/GenBank/DDBJ databases">
        <authorList>
            <person name="Chen Y."/>
            <person name="Shah S."/>
            <person name="Dougan E. K."/>
            <person name="Thang M."/>
            <person name="Chan C."/>
        </authorList>
    </citation>
    <scope>NUCLEOTIDE SEQUENCE [LARGE SCALE GENOMIC DNA]</scope>
</reference>
<dbReference type="EMBL" id="CAXAMN010022362">
    <property type="protein sequence ID" value="CAK9068790.1"/>
    <property type="molecule type" value="Genomic_DNA"/>
</dbReference>
<name>A0ABP0NYC4_9DINO</name>
<evidence type="ECO:0000313" key="1">
    <source>
        <dbReference type="EMBL" id="CAK9068790.1"/>
    </source>
</evidence>
<protein>
    <submittedName>
        <fullName evidence="1">Uncharacterized protein</fullName>
    </submittedName>
</protein>
<comment type="caution">
    <text evidence="1">The sequence shown here is derived from an EMBL/GenBank/DDBJ whole genome shotgun (WGS) entry which is preliminary data.</text>
</comment>